<sequence>MPNHTIEEVAGHVFELLKEKIDLNTFFIASNDGQEVDVVKAFNREEVLLEEGFNIDFQESY</sequence>
<proteinExistence type="predicted"/>
<keyword evidence="2" id="KW-1185">Reference proteome</keyword>
<dbReference type="Proteomes" id="UP001596990">
    <property type="component" value="Unassembled WGS sequence"/>
</dbReference>
<dbReference type="RefSeq" id="WP_386059918.1">
    <property type="nucleotide sequence ID" value="NZ_JBHTKL010000005.1"/>
</dbReference>
<organism evidence="1 2">
    <name type="scientific">Thalassobacillus hwangdonensis</name>
    <dbReference type="NCBI Taxonomy" id="546108"/>
    <lineage>
        <taxon>Bacteria</taxon>
        <taxon>Bacillati</taxon>
        <taxon>Bacillota</taxon>
        <taxon>Bacilli</taxon>
        <taxon>Bacillales</taxon>
        <taxon>Bacillaceae</taxon>
        <taxon>Thalassobacillus</taxon>
    </lineage>
</organism>
<accession>A0ABW3L0Q2</accession>
<evidence type="ECO:0000313" key="1">
    <source>
        <dbReference type="EMBL" id="MFD1019664.1"/>
    </source>
</evidence>
<evidence type="ECO:0000313" key="2">
    <source>
        <dbReference type="Proteomes" id="UP001596990"/>
    </source>
</evidence>
<comment type="caution">
    <text evidence="1">The sequence shown here is derived from an EMBL/GenBank/DDBJ whole genome shotgun (WGS) entry which is preliminary data.</text>
</comment>
<gene>
    <name evidence="1" type="ORF">ACFQ2J_10825</name>
</gene>
<protein>
    <submittedName>
        <fullName evidence="1">Uncharacterized protein</fullName>
    </submittedName>
</protein>
<reference evidence="2" key="1">
    <citation type="journal article" date="2019" name="Int. J. Syst. Evol. Microbiol.">
        <title>The Global Catalogue of Microorganisms (GCM) 10K type strain sequencing project: providing services to taxonomists for standard genome sequencing and annotation.</title>
        <authorList>
            <consortium name="The Broad Institute Genomics Platform"/>
            <consortium name="The Broad Institute Genome Sequencing Center for Infectious Disease"/>
            <person name="Wu L."/>
            <person name="Ma J."/>
        </authorList>
    </citation>
    <scope>NUCLEOTIDE SEQUENCE [LARGE SCALE GENOMIC DNA]</scope>
    <source>
        <strain evidence="2">CCUG 56607</strain>
    </source>
</reference>
<dbReference type="EMBL" id="JBHTKL010000005">
    <property type="protein sequence ID" value="MFD1019664.1"/>
    <property type="molecule type" value="Genomic_DNA"/>
</dbReference>
<name>A0ABW3L0Q2_9BACI</name>